<keyword evidence="3" id="KW-1185">Reference proteome</keyword>
<gene>
    <name evidence="2" type="ORF">J437_LFUL007657</name>
</gene>
<keyword evidence="1" id="KW-1133">Transmembrane helix</keyword>
<feature type="transmembrane region" description="Helical" evidence="1">
    <location>
        <begin position="12"/>
        <end position="35"/>
    </location>
</feature>
<organism evidence="2 3">
    <name type="scientific">Ladona fulva</name>
    <name type="common">Scarce chaser dragonfly</name>
    <name type="synonym">Libellula fulva</name>
    <dbReference type="NCBI Taxonomy" id="123851"/>
    <lineage>
        <taxon>Eukaryota</taxon>
        <taxon>Metazoa</taxon>
        <taxon>Ecdysozoa</taxon>
        <taxon>Arthropoda</taxon>
        <taxon>Hexapoda</taxon>
        <taxon>Insecta</taxon>
        <taxon>Pterygota</taxon>
        <taxon>Palaeoptera</taxon>
        <taxon>Odonata</taxon>
        <taxon>Epiprocta</taxon>
        <taxon>Anisoptera</taxon>
        <taxon>Libelluloidea</taxon>
        <taxon>Libellulidae</taxon>
        <taxon>Ladona</taxon>
    </lineage>
</organism>
<name>A0A8K0K9F8_LADFU</name>
<dbReference type="Proteomes" id="UP000792457">
    <property type="component" value="Unassembled WGS sequence"/>
</dbReference>
<dbReference type="AlphaFoldDB" id="A0A8K0K9F8"/>
<comment type="caution">
    <text evidence="2">The sequence shown here is derived from an EMBL/GenBank/DDBJ whole genome shotgun (WGS) entry which is preliminary data.</text>
</comment>
<dbReference type="EMBL" id="KZ308465">
    <property type="protein sequence ID" value="KAG8230111.1"/>
    <property type="molecule type" value="Genomic_DNA"/>
</dbReference>
<sequence length="98" mass="11376">MTDRDIPTMFLLPALLGVIIFFLVLPVISILKSWLRVFLMTRKLPGPEGHPIYGHTAVFASKEKFFEKAIEWAKEYNMHKTMILFHPLILLHTPETVQ</sequence>
<keyword evidence="1" id="KW-0472">Membrane</keyword>
<reference evidence="2" key="2">
    <citation type="submission" date="2017-10" db="EMBL/GenBank/DDBJ databases">
        <title>Ladona fulva Genome sequencing and assembly.</title>
        <authorList>
            <person name="Murali S."/>
            <person name="Richards S."/>
            <person name="Bandaranaike D."/>
            <person name="Bellair M."/>
            <person name="Blankenburg K."/>
            <person name="Chao H."/>
            <person name="Dinh H."/>
            <person name="Doddapaneni H."/>
            <person name="Dugan-Rocha S."/>
            <person name="Elkadiri S."/>
            <person name="Gnanaolivu R."/>
            <person name="Hernandez B."/>
            <person name="Skinner E."/>
            <person name="Javaid M."/>
            <person name="Lee S."/>
            <person name="Li M."/>
            <person name="Ming W."/>
            <person name="Munidasa M."/>
            <person name="Muniz J."/>
            <person name="Nguyen L."/>
            <person name="Hughes D."/>
            <person name="Osuji N."/>
            <person name="Pu L.-L."/>
            <person name="Puazo M."/>
            <person name="Qu C."/>
            <person name="Quiroz J."/>
            <person name="Raj R."/>
            <person name="Weissenberger G."/>
            <person name="Xin Y."/>
            <person name="Zou X."/>
            <person name="Han Y."/>
            <person name="Worley K."/>
            <person name="Muzny D."/>
            <person name="Gibbs R."/>
        </authorList>
    </citation>
    <scope>NUCLEOTIDE SEQUENCE</scope>
    <source>
        <strain evidence="2">Sampled in the wild</strain>
    </source>
</reference>
<evidence type="ECO:0000313" key="3">
    <source>
        <dbReference type="Proteomes" id="UP000792457"/>
    </source>
</evidence>
<evidence type="ECO:0000256" key="1">
    <source>
        <dbReference type="SAM" id="Phobius"/>
    </source>
</evidence>
<protein>
    <submittedName>
        <fullName evidence="2">Uncharacterized protein</fullName>
    </submittedName>
</protein>
<evidence type="ECO:0000313" key="2">
    <source>
        <dbReference type="EMBL" id="KAG8230111.1"/>
    </source>
</evidence>
<feature type="non-terminal residue" evidence="2">
    <location>
        <position position="1"/>
    </location>
</feature>
<keyword evidence="1" id="KW-0812">Transmembrane</keyword>
<accession>A0A8K0K9F8</accession>
<proteinExistence type="predicted"/>
<reference evidence="2" key="1">
    <citation type="submission" date="2013-04" db="EMBL/GenBank/DDBJ databases">
        <authorList>
            <person name="Qu J."/>
            <person name="Murali S.C."/>
            <person name="Bandaranaike D."/>
            <person name="Bellair M."/>
            <person name="Blankenburg K."/>
            <person name="Chao H."/>
            <person name="Dinh H."/>
            <person name="Doddapaneni H."/>
            <person name="Downs B."/>
            <person name="Dugan-Rocha S."/>
            <person name="Elkadiri S."/>
            <person name="Gnanaolivu R.D."/>
            <person name="Hernandez B."/>
            <person name="Javaid M."/>
            <person name="Jayaseelan J.C."/>
            <person name="Lee S."/>
            <person name="Li M."/>
            <person name="Ming W."/>
            <person name="Munidasa M."/>
            <person name="Muniz J."/>
            <person name="Nguyen L."/>
            <person name="Ongeri F."/>
            <person name="Osuji N."/>
            <person name="Pu L.-L."/>
            <person name="Puazo M."/>
            <person name="Qu C."/>
            <person name="Quiroz J."/>
            <person name="Raj R."/>
            <person name="Weissenberger G."/>
            <person name="Xin Y."/>
            <person name="Zou X."/>
            <person name="Han Y."/>
            <person name="Richards S."/>
            <person name="Worley K."/>
            <person name="Muzny D."/>
            <person name="Gibbs R."/>
        </authorList>
    </citation>
    <scope>NUCLEOTIDE SEQUENCE</scope>
    <source>
        <strain evidence="2">Sampled in the wild</strain>
    </source>
</reference>